<sequence length="105" mass="11958">MAIQTSDGPAVWKQTQGWPQGSCTFPLFWTCVYRNCYCCNRRSNTQFFGTHNMRLNGLTVIGCDGTNVNTEHKGGIIRLMELASIDHYNGEFVCFKQMSYPSVIY</sequence>
<gene>
    <name evidence="1" type="ORF">AVEN_262710_1</name>
</gene>
<protein>
    <submittedName>
        <fullName evidence="1">Uncharacterized protein</fullName>
    </submittedName>
</protein>
<dbReference type="OrthoDB" id="6617942at2759"/>
<dbReference type="AlphaFoldDB" id="A0A4Y2HEU7"/>
<dbReference type="Proteomes" id="UP000499080">
    <property type="component" value="Unassembled WGS sequence"/>
</dbReference>
<evidence type="ECO:0000313" key="1">
    <source>
        <dbReference type="EMBL" id="GBM63824.1"/>
    </source>
</evidence>
<dbReference type="EMBL" id="BGPR01001891">
    <property type="protein sequence ID" value="GBM63824.1"/>
    <property type="molecule type" value="Genomic_DNA"/>
</dbReference>
<accession>A0A4Y2HEU7</accession>
<proteinExistence type="predicted"/>
<reference evidence="1 2" key="1">
    <citation type="journal article" date="2019" name="Sci. Rep.">
        <title>Orb-weaving spider Araneus ventricosus genome elucidates the spidroin gene catalogue.</title>
        <authorList>
            <person name="Kono N."/>
            <person name="Nakamura H."/>
            <person name="Ohtoshi R."/>
            <person name="Moran D.A.P."/>
            <person name="Shinohara A."/>
            <person name="Yoshida Y."/>
            <person name="Fujiwara M."/>
            <person name="Mori M."/>
            <person name="Tomita M."/>
            <person name="Arakawa K."/>
        </authorList>
    </citation>
    <scope>NUCLEOTIDE SEQUENCE [LARGE SCALE GENOMIC DNA]</scope>
</reference>
<keyword evidence="2" id="KW-1185">Reference proteome</keyword>
<organism evidence="1 2">
    <name type="scientific">Araneus ventricosus</name>
    <name type="common">Orbweaver spider</name>
    <name type="synonym">Epeira ventricosa</name>
    <dbReference type="NCBI Taxonomy" id="182803"/>
    <lineage>
        <taxon>Eukaryota</taxon>
        <taxon>Metazoa</taxon>
        <taxon>Ecdysozoa</taxon>
        <taxon>Arthropoda</taxon>
        <taxon>Chelicerata</taxon>
        <taxon>Arachnida</taxon>
        <taxon>Araneae</taxon>
        <taxon>Araneomorphae</taxon>
        <taxon>Entelegynae</taxon>
        <taxon>Araneoidea</taxon>
        <taxon>Araneidae</taxon>
        <taxon>Araneus</taxon>
    </lineage>
</organism>
<evidence type="ECO:0000313" key="2">
    <source>
        <dbReference type="Proteomes" id="UP000499080"/>
    </source>
</evidence>
<name>A0A4Y2HEU7_ARAVE</name>
<comment type="caution">
    <text evidence="1">The sequence shown here is derived from an EMBL/GenBank/DDBJ whole genome shotgun (WGS) entry which is preliminary data.</text>
</comment>